<dbReference type="SUPFAM" id="SSF158472">
    <property type="entry name" value="HAMP domain-like"/>
    <property type="match status" value="1"/>
</dbReference>
<evidence type="ECO:0000256" key="4">
    <source>
        <dbReference type="SAM" id="Phobius"/>
    </source>
</evidence>
<dbReference type="SMART" id="SM00304">
    <property type="entry name" value="HAMP"/>
    <property type="match status" value="1"/>
</dbReference>
<dbReference type="Pfam" id="PF05227">
    <property type="entry name" value="CHASE3"/>
    <property type="match status" value="1"/>
</dbReference>
<dbReference type="PROSITE" id="PS50885">
    <property type="entry name" value="HAMP"/>
    <property type="match status" value="1"/>
</dbReference>
<dbReference type="Pfam" id="PF07730">
    <property type="entry name" value="HisKA_3"/>
    <property type="match status" value="1"/>
</dbReference>
<sequence length="389" mass="42442">MARRTREEHPRDVPFRSVRSLRFWLIAAAVLALLAVGNGAAATVVTRGQVHDSTTVLNDHLRPAQTAAQRLLTAYVDEETGQRGFVLTGKDSFLEPYRVGVRRAAKLEAQLADLLRGRRGALTLLADVKAAAVAWRTNVEAEVATVRARGPEAVRNEARQRKDKVVFDALRERLDALQVEMEKLVGDEVARLGAAQRNVELAMMVAVALALLALAATVTLLHFSLTRPLGRLMGQLEAVSSGEYDRRIDASGPEEVRLMAEAAEKMRMSVVDRSAELVAAQHELSVHTERQRVAADLHDTTIQRLFGLGLKLSALASQRAELAGTLNSLIDEADGIIRELRQMIFEMNEDAIRANAAARDEGTDQTGRTDLASQELPASDGTAPSRSKP</sequence>
<keyword evidence="4" id="KW-0472">Membrane</keyword>
<dbReference type="InterPro" id="IPR003660">
    <property type="entry name" value="HAMP_dom"/>
</dbReference>
<evidence type="ECO:0000313" key="7">
    <source>
        <dbReference type="Proteomes" id="UP001501771"/>
    </source>
</evidence>
<comment type="caution">
    <text evidence="6">The sequence shown here is derived from an EMBL/GenBank/DDBJ whole genome shotgun (WGS) entry which is preliminary data.</text>
</comment>
<protein>
    <recommendedName>
        <fullName evidence="5">HAMP domain-containing protein</fullName>
    </recommendedName>
</protein>
<gene>
    <name evidence="6" type="ORF">GCM10009844_44980</name>
</gene>
<evidence type="ECO:0000259" key="5">
    <source>
        <dbReference type="PROSITE" id="PS50885"/>
    </source>
</evidence>
<accession>A0ABP5LYM1</accession>
<feature type="domain" description="HAMP" evidence="5">
    <location>
        <begin position="223"/>
        <end position="275"/>
    </location>
</feature>
<keyword evidence="1 4" id="KW-0812">Transmembrane</keyword>
<keyword evidence="2 4" id="KW-1133">Transmembrane helix</keyword>
<dbReference type="Gene3D" id="1.20.5.1930">
    <property type="match status" value="1"/>
</dbReference>
<evidence type="ECO:0000313" key="6">
    <source>
        <dbReference type="EMBL" id="GAA2156606.1"/>
    </source>
</evidence>
<feature type="transmembrane region" description="Helical" evidence="4">
    <location>
        <begin position="201"/>
        <end position="223"/>
    </location>
</feature>
<evidence type="ECO:0000256" key="3">
    <source>
        <dbReference type="SAM" id="MobiDB-lite"/>
    </source>
</evidence>
<dbReference type="RefSeq" id="WP_344158171.1">
    <property type="nucleotide sequence ID" value="NZ_BAAAQR010000021.1"/>
</dbReference>
<dbReference type="CDD" id="cd06225">
    <property type="entry name" value="HAMP"/>
    <property type="match status" value="1"/>
</dbReference>
<keyword evidence="7" id="KW-1185">Reference proteome</keyword>
<dbReference type="InterPro" id="IPR011712">
    <property type="entry name" value="Sig_transdc_His_kin_sub3_dim/P"/>
</dbReference>
<organism evidence="6 7">
    <name type="scientific">Nocardioides koreensis</name>
    <dbReference type="NCBI Taxonomy" id="433651"/>
    <lineage>
        <taxon>Bacteria</taxon>
        <taxon>Bacillati</taxon>
        <taxon>Actinomycetota</taxon>
        <taxon>Actinomycetes</taxon>
        <taxon>Propionibacteriales</taxon>
        <taxon>Nocardioidaceae</taxon>
        <taxon>Nocardioides</taxon>
    </lineage>
</organism>
<dbReference type="InterPro" id="IPR007891">
    <property type="entry name" value="CHASE3"/>
</dbReference>
<name>A0ABP5LYM1_9ACTN</name>
<dbReference type="Proteomes" id="UP001501771">
    <property type="component" value="Unassembled WGS sequence"/>
</dbReference>
<dbReference type="Pfam" id="PF00672">
    <property type="entry name" value="HAMP"/>
    <property type="match status" value="1"/>
</dbReference>
<reference evidence="7" key="1">
    <citation type="journal article" date="2019" name="Int. J. Syst. Evol. Microbiol.">
        <title>The Global Catalogue of Microorganisms (GCM) 10K type strain sequencing project: providing services to taxonomists for standard genome sequencing and annotation.</title>
        <authorList>
            <consortium name="The Broad Institute Genomics Platform"/>
            <consortium name="The Broad Institute Genome Sequencing Center for Infectious Disease"/>
            <person name="Wu L."/>
            <person name="Ma J."/>
        </authorList>
    </citation>
    <scope>NUCLEOTIDE SEQUENCE [LARGE SCALE GENOMIC DNA]</scope>
    <source>
        <strain evidence="7">JCM 16022</strain>
    </source>
</reference>
<dbReference type="Gene3D" id="6.10.340.10">
    <property type="match status" value="1"/>
</dbReference>
<evidence type="ECO:0000256" key="1">
    <source>
        <dbReference type="ARBA" id="ARBA00022692"/>
    </source>
</evidence>
<dbReference type="CDD" id="cd19410">
    <property type="entry name" value="HK9-like_sensor"/>
    <property type="match status" value="1"/>
</dbReference>
<feature type="region of interest" description="Disordered" evidence="3">
    <location>
        <begin position="357"/>
        <end position="389"/>
    </location>
</feature>
<proteinExistence type="predicted"/>
<evidence type="ECO:0000256" key="2">
    <source>
        <dbReference type="ARBA" id="ARBA00022989"/>
    </source>
</evidence>
<dbReference type="EMBL" id="BAAAQR010000021">
    <property type="protein sequence ID" value="GAA2156606.1"/>
    <property type="molecule type" value="Genomic_DNA"/>
</dbReference>